<evidence type="ECO:0000313" key="1">
    <source>
        <dbReference type="EMBL" id="UOF90736.1"/>
    </source>
</evidence>
<evidence type="ECO:0000313" key="2">
    <source>
        <dbReference type="Proteomes" id="UP000830167"/>
    </source>
</evidence>
<dbReference type="RefSeq" id="WP_347437436.1">
    <property type="nucleotide sequence ID" value="NZ_CP089291.1"/>
</dbReference>
<proteinExistence type="predicted"/>
<dbReference type="EMBL" id="CP089291">
    <property type="protein sequence ID" value="UOF90736.1"/>
    <property type="molecule type" value="Genomic_DNA"/>
</dbReference>
<protein>
    <submittedName>
        <fullName evidence="1">Uncharacterized protein</fullName>
    </submittedName>
</protein>
<gene>
    <name evidence="1" type="ORF">LSG31_00190</name>
</gene>
<organism evidence="1 2">
    <name type="scientific">Fodinisporobacter ferrooxydans</name>
    <dbReference type="NCBI Taxonomy" id="2901836"/>
    <lineage>
        <taxon>Bacteria</taxon>
        <taxon>Bacillati</taxon>
        <taxon>Bacillota</taxon>
        <taxon>Bacilli</taxon>
        <taxon>Bacillales</taxon>
        <taxon>Alicyclobacillaceae</taxon>
        <taxon>Fodinisporobacter</taxon>
    </lineage>
</organism>
<keyword evidence="2" id="KW-1185">Reference proteome</keyword>
<dbReference type="Proteomes" id="UP000830167">
    <property type="component" value="Chromosome"/>
</dbReference>
<accession>A0ABY4CMJ6</accession>
<reference evidence="1" key="1">
    <citation type="submission" date="2021-12" db="EMBL/GenBank/DDBJ databases">
        <title>Alicyclobacillaceae gen. nov., sp. nov., isolated from chalcocite enrichment system.</title>
        <authorList>
            <person name="Jiang Z."/>
        </authorList>
    </citation>
    <scope>NUCLEOTIDE SEQUENCE</scope>
    <source>
        <strain evidence="1">MYW30-H2</strain>
    </source>
</reference>
<name>A0ABY4CMJ6_9BACL</name>
<sequence>MKGWRRNKKPQISPYCPEWVHKFVHDLANYIRDFDGETARKVVMTSFNTNEIIGKLGPYFFRDYSRDRSIWCGHTDHRNLDEIILLNSEYNVRLHMRFSQEEWSELDELSFSLNRPIAHTTAALLILGLQDKQVICEVASGFTFFARGPYRVIRL</sequence>